<dbReference type="EMBL" id="CM044706">
    <property type="protein sequence ID" value="KAI5657250.1"/>
    <property type="molecule type" value="Genomic_DNA"/>
</dbReference>
<organism evidence="1 2">
    <name type="scientific">Catharanthus roseus</name>
    <name type="common">Madagascar periwinkle</name>
    <name type="synonym">Vinca rosea</name>
    <dbReference type="NCBI Taxonomy" id="4058"/>
    <lineage>
        <taxon>Eukaryota</taxon>
        <taxon>Viridiplantae</taxon>
        <taxon>Streptophyta</taxon>
        <taxon>Embryophyta</taxon>
        <taxon>Tracheophyta</taxon>
        <taxon>Spermatophyta</taxon>
        <taxon>Magnoliopsida</taxon>
        <taxon>eudicotyledons</taxon>
        <taxon>Gunneridae</taxon>
        <taxon>Pentapetalae</taxon>
        <taxon>asterids</taxon>
        <taxon>lamiids</taxon>
        <taxon>Gentianales</taxon>
        <taxon>Apocynaceae</taxon>
        <taxon>Rauvolfioideae</taxon>
        <taxon>Vinceae</taxon>
        <taxon>Catharanthinae</taxon>
        <taxon>Catharanthus</taxon>
    </lineage>
</organism>
<evidence type="ECO:0000313" key="1">
    <source>
        <dbReference type="EMBL" id="KAI5657250.1"/>
    </source>
</evidence>
<reference evidence="2" key="1">
    <citation type="journal article" date="2023" name="Nat. Plants">
        <title>Single-cell RNA sequencing provides a high-resolution roadmap for understanding the multicellular compartmentation of specialized metabolism.</title>
        <authorList>
            <person name="Sun S."/>
            <person name="Shen X."/>
            <person name="Li Y."/>
            <person name="Li Y."/>
            <person name="Wang S."/>
            <person name="Li R."/>
            <person name="Zhang H."/>
            <person name="Shen G."/>
            <person name="Guo B."/>
            <person name="Wei J."/>
            <person name="Xu J."/>
            <person name="St-Pierre B."/>
            <person name="Chen S."/>
            <person name="Sun C."/>
        </authorList>
    </citation>
    <scope>NUCLEOTIDE SEQUENCE [LARGE SCALE GENOMIC DNA]</scope>
</reference>
<keyword evidence="2" id="KW-1185">Reference proteome</keyword>
<protein>
    <submittedName>
        <fullName evidence="1">Uncharacterized protein</fullName>
    </submittedName>
</protein>
<sequence>MANLYIAGPGLLQIFILCPDVVACSRNPNWRFDHEPIPTLGGFLINNCKRMGTSDYLHPTNHQPTIWKSVYTWRETPENKFEKTFLMDLQGLGEFGTLLLPGHCHHPIQID</sequence>
<comment type="caution">
    <text evidence="1">The sequence shown here is derived from an EMBL/GenBank/DDBJ whole genome shotgun (WGS) entry which is preliminary data.</text>
</comment>
<dbReference type="Proteomes" id="UP001060085">
    <property type="component" value="Linkage Group LG06"/>
</dbReference>
<evidence type="ECO:0000313" key="2">
    <source>
        <dbReference type="Proteomes" id="UP001060085"/>
    </source>
</evidence>
<gene>
    <name evidence="1" type="ORF">M9H77_26043</name>
</gene>
<proteinExistence type="predicted"/>
<accession>A0ACC0A8N7</accession>
<name>A0ACC0A8N7_CATRO</name>